<evidence type="ECO:0000256" key="6">
    <source>
        <dbReference type="ARBA" id="ARBA00023180"/>
    </source>
</evidence>
<evidence type="ECO:0008006" key="9">
    <source>
        <dbReference type="Google" id="ProtNLM"/>
    </source>
</evidence>
<dbReference type="Pfam" id="PF01130">
    <property type="entry name" value="CD36"/>
    <property type="match status" value="1"/>
</dbReference>
<reference evidence="7 8" key="1">
    <citation type="submission" date="2013-12" db="EMBL/GenBank/DDBJ databases">
        <title>Draft genome of the parsitic nematode Ancylostoma duodenale.</title>
        <authorList>
            <person name="Mitreva M."/>
        </authorList>
    </citation>
    <scope>NUCLEOTIDE SEQUENCE [LARGE SCALE GENOMIC DNA]</scope>
    <source>
        <strain evidence="7 8">Zhejiang</strain>
    </source>
</reference>
<evidence type="ECO:0000256" key="2">
    <source>
        <dbReference type="ARBA" id="ARBA00010532"/>
    </source>
</evidence>
<evidence type="ECO:0000256" key="5">
    <source>
        <dbReference type="ARBA" id="ARBA00023136"/>
    </source>
</evidence>
<evidence type="ECO:0000256" key="1">
    <source>
        <dbReference type="ARBA" id="ARBA00004370"/>
    </source>
</evidence>
<dbReference type="EMBL" id="KN728435">
    <property type="protein sequence ID" value="KIH63780.1"/>
    <property type="molecule type" value="Genomic_DNA"/>
</dbReference>
<comment type="subcellular location">
    <subcellularLocation>
        <location evidence="1">Membrane</location>
    </subcellularLocation>
</comment>
<dbReference type="GO" id="GO:0005737">
    <property type="term" value="C:cytoplasm"/>
    <property type="evidence" value="ECO:0007669"/>
    <property type="project" value="TreeGrafter"/>
</dbReference>
<dbReference type="PANTHER" id="PTHR11923">
    <property type="entry name" value="SCAVENGER RECEPTOR CLASS B TYPE-1 SR-B1"/>
    <property type="match status" value="1"/>
</dbReference>
<evidence type="ECO:0000313" key="8">
    <source>
        <dbReference type="Proteomes" id="UP000054047"/>
    </source>
</evidence>
<name>A0A0C2GR52_9BILA</name>
<evidence type="ECO:0000256" key="4">
    <source>
        <dbReference type="ARBA" id="ARBA00022989"/>
    </source>
</evidence>
<dbReference type="InterPro" id="IPR002159">
    <property type="entry name" value="CD36_fam"/>
</dbReference>
<evidence type="ECO:0000313" key="7">
    <source>
        <dbReference type="EMBL" id="KIH63780.1"/>
    </source>
</evidence>
<dbReference type="Proteomes" id="UP000054047">
    <property type="component" value="Unassembled WGS sequence"/>
</dbReference>
<keyword evidence="4" id="KW-1133">Transmembrane helix</keyword>
<dbReference type="GO" id="GO:0005044">
    <property type="term" value="F:scavenger receptor activity"/>
    <property type="evidence" value="ECO:0007669"/>
    <property type="project" value="TreeGrafter"/>
</dbReference>
<dbReference type="GO" id="GO:0016020">
    <property type="term" value="C:membrane"/>
    <property type="evidence" value="ECO:0007669"/>
    <property type="project" value="UniProtKB-SubCell"/>
</dbReference>
<keyword evidence="6" id="KW-0325">Glycoprotein</keyword>
<evidence type="ECO:0000256" key="3">
    <source>
        <dbReference type="ARBA" id="ARBA00022692"/>
    </source>
</evidence>
<comment type="similarity">
    <text evidence="2">Belongs to the CD36 family.</text>
</comment>
<dbReference type="AlphaFoldDB" id="A0A0C2GR52"/>
<protein>
    <recommendedName>
        <fullName evidence="9">CD36 family protein</fullName>
    </recommendedName>
</protein>
<organism evidence="7 8">
    <name type="scientific">Ancylostoma duodenale</name>
    <dbReference type="NCBI Taxonomy" id="51022"/>
    <lineage>
        <taxon>Eukaryota</taxon>
        <taxon>Metazoa</taxon>
        <taxon>Ecdysozoa</taxon>
        <taxon>Nematoda</taxon>
        <taxon>Chromadorea</taxon>
        <taxon>Rhabditida</taxon>
        <taxon>Rhabditina</taxon>
        <taxon>Rhabditomorpha</taxon>
        <taxon>Strongyloidea</taxon>
        <taxon>Ancylostomatidae</taxon>
        <taxon>Ancylostomatinae</taxon>
        <taxon>Ancylostoma</taxon>
    </lineage>
</organism>
<keyword evidence="5" id="KW-0472">Membrane</keyword>
<sequence length="160" mass="18427">MRTCTVVLLILLLSAVFLFGVFLLAPFPIAIFPAIVKTQVYLRQEKDGQFPTATYFWSRLPAVQYYNFYYFNITNPDEVLYNGEKARLVELGPYVWAETEFKQEIDFRDNSNAVYYKNNKTWVFSPADSCSSCKLEDLLYVSNPSFMSVRRAANGEGMST</sequence>
<keyword evidence="3" id="KW-0812">Transmembrane</keyword>
<proteinExistence type="inferred from homology"/>
<gene>
    <name evidence="7" type="ORF">ANCDUO_05915</name>
</gene>
<dbReference type="PANTHER" id="PTHR11923:SF106">
    <property type="entry name" value="SCAVENGER RECEPTOR (CD36 FAMILY) RELATED"/>
    <property type="match status" value="1"/>
</dbReference>
<dbReference type="OrthoDB" id="5848933at2759"/>
<keyword evidence="8" id="KW-1185">Reference proteome</keyword>
<accession>A0A0C2GR52</accession>
<dbReference type="PRINTS" id="PR01609">
    <property type="entry name" value="CD36FAMILY"/>
</dbReference>